<gene>
    <name evidence="5" type="primary">Aste57867_22018</name>
    <name evidence="4" type="ORF">As57867_021949</name>
    <name evidence="5" type="ORF">ASTE57867_22018</name>
</gene>
<dbReference type="PROSITE" id="PS50305">
    <property type="entry name" value="SIRTUIN"/>
    <property type="match status" value="1"/>
</dbReference>
<dbReference type="CDD" id="cd00296">
    <property type="entry name" value="SIR2"/>
    <property type="match status" value="1"/>
</dbReference>
<evidence type="ECO:0000313" key="6">
    <source>
        <dbReference type="Proteomes" id="UP000332933"/>
    </source>
</evidence>
<evidence type="ECO:0000313" key="5">
    <source>
        <dbReference type="EMBL" id="VFT98686.1"/>
    </source>
</evidence>
<reference evidence="5 6" key="1">
    <citation type="submission" date="2019-03" db="EMBL/GenBank/DDBJ databases">
        <authorList>
            <person name="Gaulin E."/>
            <person name="Dumas B."/>
        </authorList>
    </citation>
    <scope>NUCLEOTIDE SEQUENCE [LARGE SCALE GENOMIC DNA]</scope>
    <source>
        <strain evidence="5">CBS 568.67</strain>
    </source>
</reference>
<comment type="caution">
    <text evidence="2">Lacks conserved residue(s) required for the propagation of feature annotation.</text>
</comment>
<proteinExistence type="predicted"/>
<name>A0A485LJ43_9STRA</name>
<evidence type="ECO:0000256" key="1">
    <source>
        <dbReference type="ARBA" id="ARBA00023027"/>
    </source>
</evidence>
<dbReference type="PANTHER" id="PTHR48252:SF77">
    <property type="entry name" value="HISTONE DEACETYLASE DOMAIN-CONTAINING PROTEIN"/>
    <property type="match status" value="1"/>
</dbReference>
<protein>
    <submittedName>
        <fullName evidence="5">Aste57867_22018 protein</fullName>
    </submittedName>
</protein>
<dbReference type="InterPro" id="IPR026590">
    <property type="entry name" value="Ssirtuin_cat_dom"/>
</dbReference>
<accession>A0A485LJ43</accession>
<dbReference type="InterPro" id="IPR029035">
    <property type="entry name" value="DHS-like_NAD/FAD-binding_dom"/>
</dbReference>
<dbReference type="OrthoDB" id="424302at2759"/>
<reference evidence="4" key="2">
    <citation type="submission" date="2019-06" db="EMBL/GenBank/DDBJ databases">
        <title>Genomics analysis of Aphanomyces spp. identifies a new class of oomycete effector associated with host adaptation.</title>
        <authorList>
            <person name="Gaulin E."/>
        </authorList>
    </citation>
    <scope>NUCLEOTIDE SEQUENCE</scope>
    <source>
        <strain evidence="4">CBS 578.67</strain>
    </source>
</reference>
<dbReference type="Gene3D" id="3.40.50.1220">
    <property type="entry name" value="TPP-binding domain"/>
    <property type="match status" value="1"/>
</dbReference>
<sequence>MATRAVADDILAADFLLVAVGAGFSADSGLPVYNDIANVEAYKTMGVEYHDLCEPHWAHDNLAIFYGFWGDCFNMYRDTQAHLGYEILRLWKQRLCAKNNDVLRPIMGQLAATQFAGHALPRVTTDPFFVYTSNVDAHFARYFAPNEIYEIHGNTETWQCAGADEATAPCEGTWQIPASFRFPVDELTMMCAVEPTPPFLQCPKCNAPARPNVLMFGDRQWLPNAMDERRYVLWEAAVEEALRLDPTKRLVILEIGCGTRVPSVRKECAMVMDDILEKTHASNHVQVRLVRINPDALDDDESESTHPAMLKVPSTGLAALEAVAKYMTEMAASD</sequence>
<dbReference type="AlphaFoldDB" id="A0A485LJ43"/>
<feature type="domain" description="Deacetylase sirtuin-type" evidence="3">
    <location>
        <begin position="1"/>
        <end position="334"/>
    </location>
</feature>
<keyword evidence="1" id="KW-0520">NAD</keyword>
<dbReference type="EMBL" id="VJMH01007014">
    <property type="protein sequence ID" value="KAF0686166.1"/>
    <property type="molecule type" value="Genomic_DNA"/>
</dbReference>
<evidence type="ECO:0000259" key="3">
    <source>
        <dbReference type="PROSITE" id="PS50305"/>
    </source>
</evidence>
<dbReference type="PANTHER" id="PTHR48252">
    <property type="entry name" value="HISTONE DEACETYLASE 2-RELATED"/>
    <property type="match status" value="1"/>
</dbReference>
<keyword evidence="6" id="KW-1185">Reference proteome</keyword>
<evidence type="ECO:0000256" key="2">
    <source>
        <dbReference type="PROSITE-ProRule" id="PRU00236"/>
    </source>
</evidence>
<dbReference type="EMBL" id="CAADRA010007040">
    <property type="protein sequence ID" value="VFT98686.1"/>
    <property type="molecule type" value="Genomic_DNA"/>
</dbReference>
<organism evidence="5 6">
    <name type="scientific">Aphanomyces stellatus</name>
    <dbReference type="NCBI Taxonomy" id="120398"/>
    <lineage>
        <taxon>Eukaryota</taxon>
        <taxon>Sar</taxon>
        <taxon>Stramenopiles</taxon>
        <taxon>Oomycota</taxon>
        <taxon>Saprolegniomycetes</taxon>
        <taxon>Saprolegniales</taxon>
        <taxon>Verrucalvaceae</taxon>
        <taxon>Aphanomyces</taxon>
    </lineage>
</organism>
<dbReference type="Proteomes" id="UP000332933">
    <property type="component" value="Unassembled WGS sequence"/>
</dbReference>
<evidence type="ECO:0000313" key="4">
    <source>
        <dbReference type="EMBL" id="KAF0686166.1"/>
    </source>
</evidence>
<dbReference type="SUPFAM" id="SSF52467">
    <property type="entry name" value="DHS-like NAD/FAD-binding domain"/>
    <property type="match status" value="1"/>
</dbReference>